<dbReference type="AlphaFoldDB" id="A0A0F4Z4C4"/>
<accession>A0A0F4Z4C4</accession>
<dbReference type="EMBL" id="LASV01000034">
    <property type="protein sequence ID" value="KKA25170.1"/>
    <property type="molecule type" value="Genomic_DNA"/>
</dbReference>
<evidence type="ECO:0000313" key="2">
    <source>
        <dbReference type="Proteomes" id="UP000053958"/>
    </source>
</evidence>
<reference evidence="1 2" key="1">
    <citation type="submission" date="2015-04" db="EMBL/GenBank/DDBJ databases">
        <authorList>
            <person name="Heijne W.H."/>
            <person name="Fedorova N.D."/>
            <person name="Nierman W.C."/>
            <person name="Vollebregt A.W."/>
            <person name="Zhao Z."/>
            <person name="Wu L."/>
            <person name="Kumar M."/>
            <person name="Stam H."/>
            <person name="van den Berg M.A."/>
            <person name="Pel H.J."/>
        </authorList>
    </citation>
    <scope>NUCLEOTIDE SEQUENCE [LARGE SCALE GENOMIC DNA]</scope>
    <source>
        <strain evidence="1 2">CBS 393.64</strain>
    </source>
</reference>
<dbReference type="RefSeq" id="XP_013331782.1">
    <property type="nucleotide sequence ID" value="XM_013476328.1"/>
</dbReference>
<dbReference type="OrthoDB" id="4225668at2759"/>
<comment type="caution">
    <text evidence="1">The sequence shown here is derived from an EMBL/GenBank/DDBJ whole genome shotgun (WGS) entry which is preliminary data.</text>
</comment>
<name>A0A0F4Z4C4_RASE3</name>
<organism evidence="1 2">
    <name type="scientific">Rasamsonia emersonii (strain ATCC 16479 / CBS 393.64 / IMI 116815)</name>
    <dbReference type="NCBI Taxonomy" id="1408163"/>
    <lineage>
        <taxon>Eukaryota</taxon>
        <taxon>Fungi</taxon>
        <taxon>Dikarya</taxon>
        <taxon>Ascomycota</taxon>
        <taxon>Pezizomycotina</taxon>
        <taxon>Eurotiomycetes</taxon>
        <taxon>Eurotiomycetidae</taxon>
        <taxon>Eurotiales</taxon>
        <taxon>Trichocomaceae</taxon>
        <taxon>Rasamsonia</taxon>
    </lineage>
</organism>
<sequence length="134" mass="15278">MTAEIKIANIGDSMLSGKTLRDHQYDIKAVGDIASELSDPSARPGGYGSLHRVPEKATHMTRQFIEMTTKATIQELLKVRIDLRQIWDKNANLIFIHKIKARFYDGSHAFWLLEPNTSYSESSSVWCQILGLRW</sequence>
<dbReference type="Proteomes" id="UP000053958">
    <property type="component" value="Unassembled WGS sequence"/>
</dbReference>
<evidence type="ECO:0000313" key="1">
    <source>
        <dbReference type="EMBL" id="KKA25170.1"/>
    </source>
</evidence>
<gene>
    <name evidence="1" type="ORF">T310_0810</name>
</gene>
<protein>
    <submittedName>
        <fullName evidence="1">Uncharacterized protein</fullName>
    </submittedName>
</protein>
<keyword evidence="2" id="KW-1185">Reference proteome</keyword>
<proteinExistence type="predicted"/>
<dbReference type="GeneID" id="25312864"/>